<reference evidence="4 5" key="1">
    <citation type="journal article" date="2012" name="J. Bacteriol.">
        <title>Genome Sequence of Blastococcus saxobsidens DD2, a Stone-Inhabiting Bacterium.</title>
        <authorList>
            <person name="Chouaia B."/>
            <person name="Crotti E."/>
            <person name="Brusetti L."/>
            <person name="Daffonchio D."/>
            <person name="Essoussi I."/>
            <person name="Nouioui I."/>
            <person name="Sbissi I."/>
            <person name="Ghodhbane-Gtari F."/>
            <person name="Gtari M."/>
            <person name="Vacherie B."/>
            <person name="Barbe V."/>
            <person name="Medigue C."/>
            <person name="Gury J."/>
            <person name="Pujic P."/>
            <person name="Normand P."/>
        </authorList>
    </citation>
    <scope>NUCLEOTIDE SEQUENCE [LARGE SCALE GENOMIC DNA]</scope>
    <source>
        <strain evidence="4 5">DD2</strain>
    </source>
</reference>
<proteinExistence type="predicted"/>
<dbReference type="HOGENOM" id="CLU_072253_0_0_11"/>
<feature type="domain" description="MEDS" evidence="3">
    <location>
        <begin position="23"/>
        <end position="167"/>
    </location>
</feature>
<sequence>MVAWTREDSDGAAGSAAVSGFVHDGLFFDSPDELVAVAAPFILDGLAAGDAVAIAVSSQNSGHLRKAVGDDPRVVILDGGGSYHSRAAATIASWRRLAARRAAEGFGRLRVIGEVDFGSTTAEQLEWQRYEAVINHAFAATPLWGLCVFDTRRCAEPVLSCARHTHPQLVDAAGRRANPAFVDPARYLGALPVPVEPLEATAPRLVAEDVSDFVALRHTVQARLAETGGPADLLEDFLLAVDEMTSNALRHGAPPVALSLWTAPGTVVCTIRDAGAGWADPFAGYGPAHGEDLSRGGMGLWLARQLCDHVVLRRDEHGASVRLTSRWA</sequence>
<dbReference type="PANTHER" id="PTHR35526">
    <property type="entry name" value="ANTI-SIGMA-F FACTOR RSBW-RELATED"/>
    <property type="match status" value="1"/>
</dbReference>
<dbReference type="AlphaFoldDB" id="H6RN85"/>
<dbReference type="Pfam" id="PF13581">
    <property type="entry name" value="HATPase_c_2"/>
    <property type="match status" value="1"/>
</dbReference>
<dbReference type="RefSeq" id="WP_014375523.1">
    <property type="nucleotide sequence ID" value="NC_016943.1"/>
</dbReference>
<keyword evidence="1" id="KW-0723">Serine/threonine-protein kinase</keyword>
<dbReference type="CDD" id="cd16936">
    <property type="entry name" value="HATPase_RsbW-like"/>
    <property type="match status" value="1"/>
</dbReference>
<dbReference type="KEGG" id="bsd:BLASA_1713"/>
<dbReference type="STRING" id="1146883.BLASA_1713"/>
<dbReference type="InterPro" id="IPR003594">
    <property type="entry name" value="HATPase_dom"/>
</dbReference>
<keyword evidence="4" id="KW-0418">Kinase</keyword>
<dbReference type="InterPro" id="IPR025847">
    <property type="entry name" value="MEDS_domain"/>
</dbReference>
<dbReference type="NCBIfam" id="NF041045">
    <property type="entry name" value="RsbA_anti_sig"/>
    <property type="match status" value="1"/>
</dbReference>
<dbReference type="OrthoDB" id="4088450at2"/>
<gene>
    <name evidence="4" type="ordered locus">BLASA_1713</name>
</gene>
<dbReference type="EMBL" id="FO117623">
    <property type="protein sequence ID" value="CCG02633.1"/>
    <property type="molecule type" value="Genomic_DNA"/>
</dbReference>
<keyword evidence="4" id="KW-0808">Transferase</keyword>
<evidence type="ECO:0000259" key="2">
    <source>
        <dbReference type="Pfam" id="PF13581"/>
    </source>
</evidence>
<evidence type="ECO:0000313" key="4">
    <source>
        <dbReference type="EMBL" id="CCG02633.1"/>
    </source>
</evidence>
<protein>
    <submittedName>
        <fullName evidence="4">Anti-sigma regulatory factor (Ser/Thr protein kinase)</fullName>
    </submittedName>
</protein>
<evidence type="ECO:0000256" key="1">
    <source>
        <dbReference type="ARBA" id="ARBA00022527"/>
    </source>
</evidence>
<evidence type="ECO:0000313" key="5">
    <source>
        <dbReference type="Proteomes" id="UP000007517"/>
    </source>
</evidence>
<dbReference type="InterPro" id="IPR047718">
    <property type="entry name" value="RsbA-like_anti_sig"/>
</dbReference>
<dbReference type="InterPro" id="IPR036890">
    <property type="entry name" value="HATPase_C_sf"/>
</dbReference>
<keyword evidence="5" id="KW-1185">Reference proteome</keyword>
<accession>H6RN85</accession>
<dbReference type="SUPFAM" id="SSF55874">
    <property type="entry name" value="ATPase domain of HSP90 chaperone/DNA topoisomerase II/histidine kinase"/>
    <property type="match status" value="1"/>
</dbReference>
<name>H6RN85_BLASD</name>
<dbReference type="Gene3D" id="3.30.565.10">
    <property type="entry name" value="Histidine kinase-like ATPase, C-terminal domain"/>
    <property type="match status" value="1"/>
</dbReference>
<dbReference type="Proteomes" id="UP000007517">
    <property type="component" value="Chromosome"/>
</dbReference>
<reference evidence="5" key="2">
    <citation type="submission" date="2012-02" db="EMBL/GenBank/DDBJ databases">
        <title>Complete genome sequence of Blastococcus saxobsidens strain DD2.</title>
        <authorList>
            <person name="Genoscope."/>
        </authorList>
    </citation>
    <scope>NUCLEOTIDE SEQUENCE [LARGE SCALE GENOMIC DNA]</scope>
    <source>
        <strain evidence="5">DD2</strain>
    </source>
</reference>
<dbReference type="eggNOG" id="COG2172">
    <property type="taxonomic scope" value="Bacteria"/>
</dbReference>
<feature type="domain" description="Histidine kinase/HSP90-like ATPase" evidence="2">
    <location>
        <begin position="211"/>
        <end position="324"/>
    </location>
</feature>
<dbReference type="InterPro" id="IPR050267">
    <property type="entry name" value="Anti-sigma-factor_SerPK"/>
</dbReference>
<organism evidence="4 5">
    <name type="scientific">Blastococcus saxobsidens (strain DD2)</name>
    <dbReference type="NCBI Taxonomy" id="1146883"/>
    <lineage>
        <taxon>Bacteria</taxon>
        <taxon>Bacillati</taxon>
        <taxon>Actinomycetota</taxon>
        <taxon>Actinomycetes</taxon>
        <taxon>Geodermatophilales</taxon>
        <taxon>Geodermatophilaceae</taxon>
        <taxon>Blastococcus</taxon>
    </lineage>
</organism>
<dbReference type="Pfam" id="PF14417">
    <property type="entry name" value="MEDS"/>
    <property type="match status" value="1"/>
</dbReference>
<evidence type="ECO:0000259" key="3">
    <source>
        <dbReference type="Pfam" id="PF14417"/>
    </source>
</evidence>
<dbReference type="PANTHER" id="PTHR35526:SF3">
    <property type="entry name" value="ANTI-SIGMA-F FACTOR RSBW"/>
    <property type="match status" value="1"/>
</dbReference>
<dbReference type="GO" id="GO:0004674">
    <property type="term" value="F:protein serine/threonine kinase activity"/>
    <property type="evidence" value="ECO:0007669"/>
    <property type="project" value="UniProtKB-KW"/>
</dbReference>